<evidence type="ECO:0000256" key="4">
    <source>
        <dbReference type="ARBA" id="ARBA00022676"/>
    </source>
</evidence>
<proteinExistence type="inferred from homology"/>
<dbReference type="AlphaFoldDB" id="A0A644U2W5"/>
<dbReference type="SUPFAM" id="SSF81296">
    <property type="entry name" value="E set domains"/>
    <property type="match status" value="1"/>
</dbReference>
<dbReference type="CDD" id="cd02854">
    <property type="entry name" value="E_set_GBE_euk_N"/>
    <property type="match status" value="1"/>
</dbReference>
<comment type="similarity">
    <text evidence="2">Belongs to the glycosyl hydrolase 13 family. GlgB subfamily.</text>
</comment>
<keyword evidence="4 7" id="KW-0328">Glycosyltransferase</keyword>
<dbReference type="InterPro" id="IPR037439">
    <property type="entry name" value="Branching_enzy"/>
</dbReference>
<dbReference type="Gene3D" id="3.20.20.80">
    <property type="entry name" value="Glycosidases"/>
    <property type="match status" value="1"/>
</dbReference>
<accession>A0A644U2W5</accession>
<dbReference type="PIRSF" id="PIRSF000463">
    <property type="entry name" value="GlgB"/>
    <property type="match status" value="1"/>
</dbReference>
<dbReference type="InterPro" id="IPR006048">
    <property type="entry name" value="A-amylase/branching_C"/>
</dbReference>
<comment type="catalytic activity">
    <reaction evidence="1">
        <text>Transfers a segment of a (1-&gt;4)-alpha-D-glucan chain to a primary hydroxy group in a similar glucan chain.</text>
        <dbReference type="EC" id="2.4.1.18"/>
    </reaction>
</comment>
<organism evidence="7">
    <name type="scientific">bioreactor metagenome</name>
    <dbReference type="NCBI Taxonomy" id="1076179"/>
    <lineage>
        <taxon>unclassified sequences</taxon>
        <taxon>metagenomes</taxon>
        <taxon>ecological metagenomes</taxon>
    </lineage>
</organism>
<evidence type="ECO:0000313" key="7">
    <source>
        <dbReference type="EMBL" id="MPL72231.1"/>
    </source>
</evidence>
<dbReference type="GO" id="GO:0003844">
    <property type="term" value="F:1,4-alpha-glucan branching enzyme activity"/>
    <property type="evidence" value="ECO:0007669"/>
    <property type="project" value="UniProtKB-EC"/>
</dbReference>
<dbReference type="PANTHER" id="PTHR43651">
    <property type="entry name" value="1,4-ALPHA-GLUCAN-BRANCHING ENZYME"/>
    <property type="match status" value="1"/>
</dbReference>
<evidence type="ECO:0000256" key="5">
    <source>
        <dbReference type="ARBA" id="ARBA00022679"/>
    </source>
</evidence>
<dbReference type="FunFam" id="3.20.20.80:FF:000001">
    <property type="entry name" value="1,4-alpha-glucan branching enzyme"/>
    <property type="match status" value="1"/>
</dbReference>
<dbReference type="InterPro" id="IPR004193">
    <property type="entry name" value="Glyco_hydro_13_N"/>
</dbReference>
<name>A0A644U2W5_9ZZZZ</name>
<dbReference type="SMART" id="SM00642">
    <property type="entry name" value="Aamy"/>
    <property type="match status" value="1"/>
</dbReference>
<dbReference type="PANTHER" id="PTHR43651:SF3">
    <property type="entry name" value="1,4-ALPHA-GLUCAN-BRANCHING ENZYME"/>
    <property type="match status" value="1"/>
</dbReference>
<comment type="caution">
    <text evidence="7">The sequence shown here is derived from an EMBL/GenBank/DDBJ whole genome shotgun (WGS) entry which is preliminary data.</text>
</comment>
<dbReference type="Pfam" id="PF02806">
    <property type="entry name" value="Alpha-amylase_C"/>
    <property type="match status" value="1"/>
</dbReference>
<reference evidence="7" key="1">
    <citation type="submission" date="2019-08" db="EMBL/GenBank/DDBJ databases">
        <authorList>
            <person name="Kucharzyk K."/>
            <person name="Murdoch R.W."/>
            <person name="Higgins S."/>
            <person name="Loffler F."/>
        </authorList>
    </citation>
    <scope>NUCLEOTIDE SEQUENCE</scope>
</reference>
<dbReference type="Pfam" id="PF00128">
    <property type="entry name" value="Alpha-amylase"/>
    <property type="match status" value="1"/>
</dbReference>
<dbReference type="InterPro" id="IPR013783">
    <property type="entry name" value="Ig-like_fold"/>
</dbReference>
<evidence type="ECO:0000256" key="3">
    <source>
        <dbReference type="ARBA" id="ARBA00012541"/>
    </source>
</evidence>
<dbReference type="InterPro" id="IPR006047">
    <property type="entry name" value="GH13_cat_dom"/>
</dbReference>
<evidence type="ECO:0000256" key="2">
    <source>
        <dbReference type="ARBA" id="ARBA00009000"/>
    </source>
</evidence>
<dbReference type="InterPro" id="IPR013780">
    <property type="entry name" value="Glyco_hydro_b"/>
</dbReference>
<dbReference type="SUPFAM" id="SSF51011">
    <property type="entry name" value="Glycosyl hydrolase domain"/>
    <property type="match status" value="1"/>
</dbReference>
<dbReference type="GO" id="GO:0005978">
    <property type="term" value="P:glycogen biosynthetic process"/>
    <property type="evidence" value="ECO:0007669"/>
    <property type="project" value="InterPro"/>
</dbReference>
<dbReference type="GO" id="GO:0005737">
    <property type="term" value="C:cytoplasm"/>
    <property type="evidence" value="ECO:0007669"/>
    <property type="project" value="TreeGrafter"/>
</dbReference>
<gene>
    <name evidence="7" type="primary">glgB_5</name>
    <name evidence="7" type="ORF">SDC9_18012</name>
</gene>
<keyword evidence="5 7" id="KW-0808">Transferase</keyword>
<dbReference type="InterPro" id="IPR014756">
    <property type="entry name" value="Ig_E-set"/>
</dbReference>
<feature type="domain" description="Glycosyl hydrolase family 13 catalytic" evidence="6">
    <location>
        <begin position="178"/>
        <end position="545"/>
    </location>
</feature>
<dbReference type="GO" id="GO:0043169">
    <property type="term" value="F:cation binding"/>
    <property type="evidence" value="ECO:0007669"/>
    <property type="project" value="InterPro"/>
</dbReference>
<dbReference type="EC" id="2.4.1.18" evidence="3"/>
<dbReference type="Gene3D" id="2.60.40.1180">
    <property type="entry name" value="Golgi alpha-mannosidase II"/>
    <property type="match status" value="1"/>
</dbReference>
<dbReference type="GO" id="GO:0004553">
    <property type="term" value="F:hydrolase activity, hydrolyzing O-glycosyl compounds"/>
    <property type="evidence" value="ECO:0007669"/>
    <property type="project" value="InterPro"/>
</dbReference>
<dbReference type="SUPFAM" id="SSF51445">
    <property type="entry name" value="(Trans)glycosidases"/>
    <property type="match status" value="1"/>
</dbReference>
<dbReference type="Pfam" id="PF02922">
    <property type="entry name" value="CBM_48"/>
    <property type="match status" value="1"/>
</dbReference>
<protein>
    <recommendedName>
        <fullName evidence="3">1,4-alpha-glucan branching enzyme</fullName>
        <ecNumber evidence="3">2.4.1.18</ecNumber>
    </recommendedName>
</protein>
<dbReference type="CDD" id="cd11321">
    <property type="entry name" value="AmyAc_bac_euk_BE"/>
    <property type="match status" value="1"/>
</dbReference>
<sequence length="671" mass="77889">MMKQKYPGIVKTDPWLLPVVHDVEQRISRFHLRVESIVNEYDSLNKFADAYEYLGINYDKKARGWYYREWAPAAHQLFLAGDFNNWDPRSHPLERIENGIWEIFLDFKTYKDSFIHGSKVKVWVESSNGFLPRIPAYIKRVVQDEDTRNFSGQLWFSDFDWQGDSFSIPKDENLFIYECHVGMAQEKEGLGTYLEFAENILPWIKQSGYNAIQMMAVQEHPYYGSFGYHVANFFAPTSRFGTPEDLKSLIRKAHSMGIAVIMDIVHSHTVKNVNEGLNMFDGTDSQYFHPGPRGIHPDWDSLLFDYGKTEVIQFLLSNVKYWLKEFHFDGFRFDGVGSMMYFHHGNGLIDSPEKYFREGVEWDAITYLQLANKLIHSINPGAVTIAEDVTGMPGLAAAIKEGGMGFDYRLGMGIPDFWIRLLKENKDEDWDIHEMWRVMTNRLPGVKTVAYAESHDQALVGDKTLAFWLMDQEMYWHMHVNDPHLVIDRGIALHKMIRLFTIALGGQAYLNFMGNEFGHPEWIDFPREGNNWSYYYARRQWSLVRNPELKYKFLANFDQAMISAIQSFNVLDEEYGTQLQMDELNKTIVFSRGKLIFIFNFHPTASIPDYAFQVPESGNYKIILNSDSSIFGGHNRISEDLVYPAKLNKTSGLPELRIYNTNRTAVVLLKE</sequence>
<dbReference type="Gene3D" id="2.60.40.10">
    <property type="entry name" value="Immunoglobulins"/>
    <property type="match status" value="1"/>
</dbReference>
<dbReference type="InterPro" id="IPR017853">
    <property type="entry name" value="GH"/>
</dbReference>
<evidence type="ECO:0000259" key="6">
    <source>
        <dbReference type="SMART" id="SM00642"/>
    </source>
</evidence>
<dbReference type="EMBL" id="VSSQ01000064">
    <property type="protein sequence ID" value="MPL72231.1"/>
    <property type="molecule type" value="Genomic_DNA"/>
</dbReference>
<evidence type="ECO:0000256" key="1">
    <source>
        <dbReference type="ARBA" id="ARBA00000826"/>
    </source>
</evidence>